<evidence type="ECO:0000256" key="9">
    <source>
        <dbReference type="SAM" id="MobiDB-lite"/>
    </source>
</evidence>
<evidence type="ECO:0000313" key="12">
    <source>
        <dbReference type="Proteomes" id="UP000216446"/>
    </source>
</evidence>
<feature type="region of interest" description="Disordered" evidence="9">
    <location>
        <begin position="25"/>
        <end position="46"/>
    </location>
</feature>
<dbReference type="Gene3D" id="1.20.1600.10">
    <property type="entry name" value="Outer membrane efflux proteins (OEP)"/>
    <property type="match status" value="1"/>
</dbReference>
<dbReference type="InterPro" id="IPR051906">
    <property type="entry name" value="TolC-like"/>
</dbReference>
<protein>
    <recommendedName>
        <fullName evidence="13">Transporter</fullName>
    </recommendedName>
</protein>
<dbReference type="AlphaFoldDB" id="A0A259U169"/>
<dbReference type="GO" id="GO:1990281">
    <property type="term" value="C:efflux pump complex"/>
    <property type="evidence" value="ECO:0007669"/>
    <property type="project" value="TreeGrafter"/>
</dbReference>
<proteinExistence type="inferred from homology"/>
<keyword evidence="7" id="KW-0998">Cell outer membrane</keyword>
<dbReference type="PANTHER" id="PTHR30026:SF20">
    <property type="entry name" value="OUTER MEMBRANE PROTEIN TOLC"/>
    <property type="match status" value="1"/>
</dbReference>
<evidence type="ECO:0000256" key="4">
    <source>
        <dbReference type="ARBA" id="ARBA00022452"/>
    </source>
</evidence>
<evidence type="ECO:0000256" key="6">
    <source>
        <dbReference type="ARBA" id="ARBA00023136"/>
    </source>
</evidence>
<keyword evidence="10" id="KW-0732">Signal</keyword>
<name>A0A259U169_9BACT</name>
<keyword evidence="12" id="KW-1185">Reference proteome</keyword>
<dbReference type="EMBL" id="MQWB01000001">
    <property type="protein sequence ID" value="OZC03773.1"/>
    <property type="molecule type" value="Genomic_DNA"/>
</dbReference>
<keyword evidence="6" id="KW-0472">Membrane</keyword>
<dbReference type="SUPFAM" id="SSF56954">
    <property type="entry name" value="Outer membrane efflux proteins (OEP)"/>
    <property type="match status" value="1"/>
</dbReference>
<evidence type="ECO:0000256" key="10">
    <source>
        <dbReference type="SAM" id="SignalP"/>
    </source>
</evidence>
<evidence type="ECO:0000256" key="2">
    <source>
        <dbReference type="ARBA" id="ARBA00007613"/>
    </source>
</evidence>
<dbReference type="InterPro" id="IPR003423">
    <property type="entry name" value="OMP_efflux"/>
</dbReference>
<keyword evidence="4" id="KW-1134">Transmembrane beta strand</keyword>
<comment type="similarity">
    <text evidence="2">Belongs to the outer membrane factor (OMF) (TC 1.B.17) family.</text>
</comment>
<dbReference type="InParanoid" id="A0A259U169"/>
<dbReference type="OrthoDB" id="367883at2"/>
<dbReference type="RefSeq" id="WP_094549514.1">
    <property type="nucleotide sequence ID" value="NZ_MQWB01000001.1"/>
</dbReference>
<dbReference type="GO" id="GO:0009279">
    <property type="term" value="C:cell outer membrane"/>
    <property type="evidence" value="ECO:0007669"/>
    <property type="project" value="UniProtKB-SubCell"/>
</dbReference>
<organism evidence="11 12">
    <name type="scientific">Rubricoccus marinus</name>
    <dbReference type="NCBI Taxonomy" id="716817"/>
    <lineage>
        <taxon>Bacteria</taxon>
        <taxon>Pseudomonadati</taxon>
        <taxon>Rhodothermota</taxon>
        <taxon>Rhodothermia</taxon>
        <taxon>Rhodothermales</taxon>
        <taxon>Rubricoccaceae</taxon>
        <taxon>Rubricoccus</taxon>
    </lineage>
</organism>
<evidence type="ECO:0008006" key="13">
    <source>
        <dbReference type="Google" id="ProtNLM"/>
    </source>
</evidence>
<keyword evidence="8" id="KW-0175">Coiled coil</keyword>
<evidence type="ECO:0000256" key="5">
    <source>
        <dbReference type="ARBA" id="ARBA00022692"/>
    </source>
</evidence>
<gene>
    <name evidence="11" type="ORF">BSZ36_12740</name>
</gene>
<accession>A0A259U169</accession>
<sequence>MRTSFRAPLALLFLLAAPPAAFAQTPDPDVPRMPMPDRPAPEASGEVVPANAVRLSLDEAIEIALERNYQLRNVQYDVTNAELQVSEAYGQLFPRADLTSSYTRNVVQANPFAGSSAGNIFSGLGAIDWIAFNENARTDDDPATMPISFQEYQRRIGEGQAAIGFVPGQAGSNPFGTDNAFQNSISISQPLYSGTAFAAVRGAKSLVDINRAAVAQAEDEVIHQTRQAYYGALLAQEQVQVVRASRQRAEDTYADFSQLVAAGVSPKLDRLNAEVDLANAETQLVSAEAGAATARDQLLFVLGLPVGAPVVLESSLATPEADLFRTVATVEALEAAVDTRPDLEQARLAIKLNEVQRDITAAAKYPTLSAFANLAYTANVPDNRTSVFAPDPSDPFTFEESTEGFFSDAYWQPAASIGLTLNWNLFDGFQTRRRVQQNTIAVQQAEVQLEQATQAARLEVANAIRELRSARQRLEAQSQTVQTAETAYAFAEERLDVGTASLVDVRLASQNLDTARLNYLQAVYDALIARSDYERATAVIAPGPVRPAAATPTTASIR</sequence>
<comment type="subcellular location">
    <subcellularLocation>
        <location evidence="1">Cell outer membrane</location>
    </subcellularLocation>
</comment>
<reference evidence="11 12" key="1">
    <citation type="submission" date="2016-11" db="EMBL/GenBank/DDBJ databases">
        <title>Study of marine rhodopsin-containing bacteria.</title>
        <authorList>
            <person name="Yoshizawa S."/>
            <person name="Kumagai Y."/>
            <person name="Kogure K."/>
        </authorList>
    </citation>
    <scope>NUCLEOTIDE SEQUENCE [LARGE SCALE GENOMIC DNA]</scope>
    <source>
        <strain evidence="11 12">SG-29</strain>
    </source>
</reference>
<feature type="signal peptide" evidence="10">
    <location>
        <begin position="1"/>
        <end position="23"/>
    </location>
</feature>
<dbReference type="PANTHER" id="PTHR30026">
    <property type="entry name" value="OUTER MEMBRANE PROTEIN TOLC"/>
    <property type="match status" value="1"/>
</dbReference>
<comment type="caution">
    <text evidence="11">The sequence shown here is derived from an EMBL/GenBank/DDBJ whole genome shotgun (WGS) entry which is preliminary data.</text>
</comment>
<evidence type="ECO:0000256" key="3">
    <source>
        <dbReference type="ARBA" id="ARBA00022448"/>
    </source>
</evidence>
<keyword evidence="5" id="KW-0812">Transmembrane</keyword>
<evidence type="ECO:0000256" key="1">
    <source>
        <dbReference type="ARBA" id="ARBA00004442"/>
    </source>
</evidence>
<dbReference type="Pfam" id="PF02321">
    <property type="entry name" value="OEP"/>
    <property type="match status" value="2"/>
</dbReference>
<evidence type="ECO:0000256" key="7">
    <source>
        <dbReference type="ARBA" id="ARBA00023237"/>
    </source>
</evidence>
<keyword evidence="3" id="KW-0813">Transport</keyword>
<feature type="coiled-coil region" evidence="8">
    <location>
        <begin position="435"/>
        <end position="494"/>
    </location>
</feature>
<evidence type="ECO:0000313" key="11">
    <source>
        <dbReference type="EMBL" id="OZC03773.1"/>
    </source>
</evidence>
<dbReference type="GO" id="GO:0015562">
    <property type="term" value="F:efflux transmembrane transporter activity"/>
    <property type="evidence" value="ECO:0007669"/>
    <property type="project" value="InterPro"/>
</dbReference>
<dbReference type="Proteomes" id="UP000216446">
    <property type="component" value="Unassembled WGS sequence"/>
</dbReference>
<evidence type="ECO:0000256" key="8">
    <source>
        <dbReference type="SAM" id="Coils"/>
    </source>
</evidence>
<feature type="chain" id="PRO_5012989135" description="Transporter" evidence="10">
    <location>
        <begin position="24"/>
        <end position="558"/>
    </location>
</feature>
<dbReference type="GO" id="GO:0015288">
    <property type="term" value="F:porin activity"/>
    <property type="evidence" value="ECO:0007669"/>
    <property type="project" value="TreeGrafter"/>
</dbReference>
<feature type="coiled-coil region" evidence="8">
    <location>
        <begin position="268"/>
        <end position="297"/>
    </location>
</feature>